<keyword evidence="3" id="KW-0436">Ligase</keyword>
<dbReference type="PANTHER" id="PTHR45527:SF16">
    <property type="entry name" value="NONRIBOSOMAL PEPTIDE SYNTHASE ATNA-RELATED"/>
    <property type="match status" value="1"/>
</dbReference>
<dbReference type="InterPro" id="IPR001242">
    <property type="entry name" value="Condensation_dom"/>
</dbReference>
<feature type="compositionally biased region" description="Basic and acidic residues" evidence="4">
    <location>
        <begin position="1"/>
        <end position="14"/>
    </location>
</feature>
<dbReference type="OrthoDB" id="416786at2759"/>
<dbReference type="GO" id="GO:0016874">
    <property type="term" value="F:ligase activity"/>
    <property type="evidence" value="ECO:0007669"/>
    <property type="project" value="UniProtKB-KW"/>
</dbReference>
<dbReference type="InterPro" id="IPR045851">
    <property type="entry name" value="AMP-bd_C_sf"/>
</dbReference>
<dbReference type="Gene3D" id="3.30.559.10">
    <property type="entry name" value="Chloramphenicol acetyltransferase-like domain"/>
    <property type="match status" value="1"/>
</dbReference>
<dbReference type="GO" id="GO:0005737">
    <property type="term" value="C:cytoplasm"/>
    <property type="evidence" value="ECO:0007669"/>
    <property type="project" value="TreeGrafter"/>
</dbReference>
<dbReference type="Proteomes" id="UP000651452">
    <property type="component" value="Unassembled WGS sequence"/>
</dbReference>
<name>A0A8H7J1Q6_9PLEO</name>
<dbReference type="Pfam" id="PF00550">
    <property type="entry name" value="PP-binding"/>
    <property type="match status" value="1"/>
</dbReference>
<dbReference type="EMBL" id="RZGK01000014">
    <property type="protein sequence ID" value="KAF9694016.1"/>
    <property type="molecule type" value="Genomic_DNA"/>
</dbReference>
<dbReference type="Gene3D" id="1.10.1200.10">
    <property type="entry name" value="ACP-like"/>
    <property type="match status" value="1"/>
</dbReference>
<gene>
    <name evidence="6" type="ORF">EKO04_007758</name>
</gene>
<keyword evidence="2" id="KW-0597">Phosphoprotein</keyword>
<feature type="domain" description="Carrier" evidence="5">
    <location>
        <begin position="549"/>
        <end position="625"/>
    </location>
</feature>
<dbReference type="Gene3D" id="3.40.50.12780">
    <property type="entry name" value="N-terminal domain of ligase-like"/>
    <property type="match status" value="1"/>
</dbReference>
<dbReference type="InterPro" id="IPR036736">
    <property type="entry name" value="ACP-like_sf"/>
</dbReference>
<dbReference type="InterPro" id="IPR020845">
    <property type="entry name" value="AMP-binding_CS"/>
</dbReference>
<evidence type="ECO:0000256" key="4">
    <source>
        <dbReference type="SAM" id="MobiDB-lite"/>
    </source>
</evidence>
<dbReference type="InterPro" id="IPR042099">
    <property type="entry name" value="ANL_N_sf"/>
</dbReference>
<comment type="caution">
    <text evidence="6">The sequence shown here is derived from an EMBL/GenBank/DDBJ whole genome shotgun (WGS) entry which is preliminary data.</text>
</comment>
<evidence type="ECO:0000313" key="6">
    <source>
        <dbReference type="EMBL" id="KAF9694016.1"/>
    </source>
</evidence>
<dbReference type="Pfam" id="PF00501">
    <property type="entry name" value="AMP-binding"/>
    <property type="match status" value="1"/>
</dbReference>
<protein>
    <recommendedName>
        <fullName evidence="5">Carrier domain-containing protein</fullName>
    </recommendedName>
</protein>
<evidence type="ECO:0000256" key="3">
    <source>
        <dbReference type="ARBA" id="ARBA00022598"/>
    </source>
</evidence>
<reference evidence="6" key="2">
    <citation type="submission" date="2020-09" db="EMBL/GenBank/DDBJ databases">
        <title>Reference genome assembly for Australian Ascochyta lentis isolate Al4.</title>
        <authorList>
            <person name="Lee R.C."/>
            <person name="Farfan-Caceres L.M."/>
            <person name="Debler J.W."/>
            <person name="Williams A.H."/>
            <person name="Henares B.M."/>
        </authorList>
    </citation>
    <scope>NUCLEOTIDE SEQUENCE</scope>
    <source>
        <strain evidence="6">Al4</strain>
    </source>
</reference>
<dbReference type="PROSITE" id="PS50075">
    <property type="entry name" value="CARRIER"/>
    <property type="match status" value="1"/>
</dbReference>
<evidence type="ECO:0000313" key="7">
    <source>
        <dbReference type="Proteomes" id="UP000651452"/>
    </source>
</evidence>
<dbReference type="GO" id="GO:0044550">
    <property type="term" value="P:secondary metabolite biosynthetic process"/>
    <property type="evidence" value="ECO:0007669"/>
    <property type="project" value="TreeGrafter"/>
</dbReference>
<dbReference type="GO" id="GO:0043041">
    <property type="term" value="P:amino acid activation for nonribosomal peptide biosynthetic process"/>
    <property type="evidence" value="ECO:0007669"/>
    <property type="project" value="TreeGrafter"/>
</dbReference>
<keyword evidence="1" id="KW-0596">Phosphopantetheine</keyword>
<dbReference type="SUPFAM" id="SSF47336">
    <property type="entry name" value="ACP-like"/>
    <property type="match status" value="1"/>
</dbReference>
<dbReference type="InterPro" id="IPR023213">
    <property type="entry name" value="CAT-like_dom_sf"/>
</dbReference>
<keyword evidence="7" id="KW-1185">Reference proteome</keyword>
<dbReference type="FunFam" id="1.10.1200.10:FF:000005">
    <property type="entry name" value="Nonribosomal peptide synthetase 1"/>
    <property type="match status" value="1"/>
</dbReference>
<dbReference type="PANTHER" id="PTHR45527">
    <property type="entry name" value="NONRIBOSOMAL PEPTIDE SYNTHETASE"/>
    <property type="match status" value="1"/>
</dbReference>
<feature type="region of interest" description="Disordered" evidence="4">
    <location>
        <begin position="1"/>
        <end position="22"/>
    </location>
</feature>
<dbReference type="CDD" id="cd05918">
    <property type="entry name" value="A_NRPS_SidN3_like"/>
    <property type="match status" value="1"/>
</dbReference>
<sequence length="1190" mass="131156">MEEISQDSKKRNTQEEEDRIWSWNESLPPTPHLTIAQVFSKQINASPEAPAVDAPDGTLTYAQLDDYSTRLALHLRITLSNVTADEIIPICFEKSIWLVVCMMAVSKAGMAYTTFDPSNPTERLHVCLSTISPRLMLAEEKFEERFTGIGTSVVVNVPKICNGSDGTKDQEINLPVGLPSDLAYVCFTSGSTGLPKVVQHTQSSAVSNVVHGHGYASGSRVLNFASQAFAASVVTTLKTLCNGGLLVLPPERERMGGIANFITRKKITRTFLTPTLLNLLNPEDVSCLQFLTVGGEPVTQRLIEIWAPRLSLVEAIGMTEGVGIANIIDKSGKKCRARQVMTGCAWIVDADDADKLAPIGATGELLFEGPALCQGYRNNPEANAKAFIEQLPAWAVQRGRERPKKLFRTGDLAKYVEDGVVQIVGRKDTRVKLHGQRFELGEVEKSMLDLLPSGVTVAAEIVEPADGNGPILVAFIHGLSTNFSHEAKRLREKLAVMLPDYMVPRGLVELKDRPLNPSGKLDRKLLRQKATEMHLIELVKHTGSSDKVAPVTAQENTMQHLWATVLGLPIECIGLDDDFFYLGGDSLQCMKLITEAKKKHVDLSIEDILEHRTLQAMSRAASFGVHVNSVKPESEDQTYTIGTIAPSIPQENVEDIVQATDWQAWCIGQGLLKSHGWHDYMIFKFSKALDVDKLRNACEQLVDSHAILRTVFVVKAKQTFQVVLNPNAYPFHFVVKESRDGQNADGVVKGIIQQDMKRHTQLGDPLVAFTLIRHSIDDTHQLILRLSHAQYDALSLDKLWRSLEAFYFDKPSGVIPFTEFCAEASLASVNSESFWKKTLANTSMSELRSHTRPSVDYPINSAVKTSIPLVDLKSFGFTTATAVLASWSIVLSKLTDQSSVVFGYIISGRHLPMPDISDILGPCMNVIPLHTEVPPTVQTSSLLSSIQSNYLKALQHGHLGHHHIIEKCTSWPSWTRFSSIVNHLSLASVEPPFSELGGCTFSIYEPEHDKADLWLQTFVRDNELEIELRYSADAFAGDWVKTVLDCFIKVYQQLANASDRQLSENLPQVSVPAPRGGLIKNKPSLDKGPIPLPEHSKAIEDLVLSSWESVLGPDFRSHPGFTFQTPFFEIWGNAVAAAALAFEYSKGGFLISSEEVLNCASVAGTVAYLSTRTKRDVKGISGADTRFTIA</sequence>
<dbReference type="Gene3D" id="3.30.559.30">
    <property type="entry name" value="Nonribosomal peptide synthetase, condensation domain"/>
    <property type="match status" value="1"/>
</dbReference>
<dbReference type="SUPFAM" id="SSF52777">
    <property type="entry name" value="CoA-dependent acyltransferases"/>
    <property type="match status" value="2"/>
</dbReference>
<accession>A0A8H7J1Q6</accession>
<dbReference type="GO" id="GO:0031177">
    <property type="term" value="F:phosphopantetheine binding"/>
    <property type="evidence" value="ECO:0007669"/>
    <property type="project" value="TreeGrafter"/>
</dbReference>
<evidence type="ECO:0000256" key="1">
    <source>
        <dbReference type="ARBA" id="ARBA00022450"/>
    </source>
</evidence>
<dbReference type="InterPro" id="IPR009081">
    <property type="entry name" value="PP-bd_ACP"/>
</dbReference>
<dbReference type="InterPro" id="IPR000873">
    <property type="entry name" value="AMP-dep_synth/lig_dom"/>
</dbReference>
<organism evidence="6 7">
    <name type="scientific">Ascochyta lentis</name>
    <dbReference type="NCBI Taxonomy" id="205686"/>
    <lineage>
        <taxon>Eukaryota</taxon>
        <taxon>Fungi</taxon>
        <taxon>Dikarya</taxon>
        <taxon>Ascomycota</taxon>
        <taxon>Pezizomycotina</taxon>
        <taxon>Dothideomycetes</taxon>
        <taxon>Pleosporomycetidae</taxon>
        <taxon>Pleosporales</taxon>
        <taxon>Pleosporineae</taxon>
        <taxon>Didymellaceae</taxon>
        <taxon>Ascochyta</taxon>
    </lineage>
</organism>
<dbReference type="PROSITE" id="PS00455">
    <property type="entry name" value="AMP_BINDING"/>
    <property type="match status" value="1"/>
</dbReference>
<dbReference type="SUPFAM" id="SSF56801">
    <property type="entry name" value="Acetyl-CoA synthetase-like"/>
    <property type="match status" value="1"/>
</dbReference>
<proteinExistence type="predicted"/>
<reference evidence="6" key="1">
    <citation type="submission" date="2018-12" db="EMBL/GenBank/DDBJ databases">
        <authorList>
            <person name="Syme R.A."/>
            <person name="Farfan-Caceres L."/>
            <person name="Lichtenzveig J."/>
        </authorList>
    </citation>
    <scope>NUCLEOTIDE SEQUENCE</scope>
    <source>
        <strain evidence="6">Al4</strain>
    </source>
</reference>
<evidence type="ECO:0000259" key="5">
    <source>
        <dbReference type="PROSITE" id="PS50075"/>
    </source>
</evidence>
<dbReference type="Gene3D" id="3.30.300.30">
    <property type="match status" value="1"/>
</dbReference>
<dbReference type="Pfam" id="PF00668">
    <property type="entry name" value="Condensation"/>
    <property type="match status" value="1"/>
</dbReference>
<dbReference type="AlphaFoldDB" id="A0A8H7J1Q6"/>
<evidence type="ECO:0000256" key="2">
    <source>
        <dbReference type="ARBA" id="ARBA00022553"/>
    </source>
</evidence>